<dbReference type="STRING" id="94208.A0A2S4L460"/>
<dbReference type="InterPro" id="IPR057501">
    <property type="entry name" value="DeUb_enz_PH"/>
</dbReference>
<feature type="compositionally biased region" description="Basic and acidic residues" evidence="6">
    <location>
        <begin position="89"/>
        <end position="99"/>
    </location>
</feature>
<feature type="region of interest" description="Disordered" evidence="6">
    <location>
        <begin position="36"/>
        <end position="99"/>
    </location>
</feature>
<dbReference type="Pfam" id="PF25424">
    <property type="entry name" value="PH_35"/>
    <property type="match status" value="1"/>
</dbReference>
<feature type="compositionally biased region" description="Low complexity" evidence="6">
    <location>
        <begin position="199"/>
        <end position="212"/>
    </location>
</feature>
<evidence type="ECO:0000256" key="4">
    <source>
        <dbReference type="ARBA" id="ARBA00022786"/>
    </source>
</evidence>
<dbReference type="GO" id="GO:0070139">
    <property type="term" value="F:SUMO-specific endopeptidase activity"/>
    <property type="evidence" value="ECO:0007669"/>
    <property type="project" value="TreeGrafter"/>
</dbReference>
<feature type="domain" description="Ubiquitin-like protease family profile" evidence="7">
    <location>
        <begin position="605"/>
        <end position="836"/>
    </location>
</feature>
<keyword evidence="5" id="KW-0378">Hydrolase</keyword>
<feature type="compositionally biased region" description="Polar residues" evidence="6">
    <location>
        <begin position="1045"/>
        <end position="1056"/>
    </location>
</feature>
<evidence type="ECO:0000313" key="8">
    <source>
        <dbReference type="EMBL" id="POR37197.1"/>
    </source>
</evidence>
<evidence type="ECO:0000256" key="2">
    <source>
        <dbReference type="ARBA" id="ARBA00022553"/>
    </source>
</evidence>
<keyword evidence="9" id="KW-1185">Reference proteome</keyword>
<dbReference type="GO" id="GO:0005737">
    <property type="term" value="C:cytoplasm"/>
    <property type="evidence" value="ECO:0007669"/>
    <property type="project" value="TreeGrafter"/>
</dbReference>
<feature type="compositionally biased region" description="Basic and acidic residues" evidence="6">
    <location>
        <begin position="37"/>
        <end position="82"/>
    </location>
</feature>
<dbReference type="GO" id="GO:0006508">
    <property type="term" value="P:proteolysis"/>
    <property type="evidence" value="ECO:0007669"/>
    <property type="project" value="UniProtKB-KW"/>
</dbReference>
<gene>
    <name evidence="8" type="ORF">TPAR_02605</name>
</gene>
<feature type="compositionally biased region" description="Low complexity" evidence="6">
    <location>
        <begin position="978"/>
        <end position="994"/>
    </location>
</feature>
<feature type="compositionally biased region" description="Polar residues" evidence="6">
    <location>
        <begin position="734"/>
        <end position="749"/>
    </location>
</feature>
<feature type="region of interest" description="Disordered" evidence="6">
    <location>
        <begin position="725"/>
        <end position="768"/>
    </location>
</feature>
<evidence type="ECO:0000256" key="3">
    <source>
        <dbReference type="ARBA" id="ARBA00022670"/>
    </source>
</evidence>
<feature type="compositionally biased region" description="Basic and acidic residues" evidence="6">
    <location>
        <begin position="551"/>
        <end position="561"/>
    </location>
</feature>
<keyword evidence="4" id="KW-0833">Ubl conjugation pathway</keyword>
<evidence type="ECO:0000256" key="1">
    <source>
        <dbReference type="ARBA" id="ARBA00005234"/>
    </source>
</evidence>
<dbReference type="OrthoDB" id="442460at2759"/>
<dbReference type="AlphaFoldDB" id="A0A2S4L460"/>
<dbReference type="InterPro" id="IPR038765">
    <property type="entry name" value="Papain-like_cys_pep_sf"/>
</dbReference>
<dbReference type="SUPFAM" id="SSF54001">
    <property type="entry name" value="Cysteine proteinases"/>
    <property type="match status" value="1"/>
</dbReference>
<feature type="compositionally biased region" description="Polar residues" evidence="6">
    <location>
        <begin position="317"/>
        <end position="326"/>
    </location>
</feature>
<sequence length="1121" mass="124482">MAPKSTNLVDPATSHRRFNRHPPLLNRLRIAGLPLARLEREADPARNRSRHRSDAKPISKPVSNDENHDVVKLDTHAREPQIHESVQAGEREEPKRTRWDADWKQCVGAIQVQSTLVPRLWRGIKALAGPANTLSCPPSSSDVCVLKESPPAKRQRQDGSRNHGPLKSHFFLGSKPAAHEDVLDLTGSISRDDQYDLKSSSSTEKTTPSAAANVSEFRNACPRASSHPSRKKRKSRMPDAVDSPDVLANDEHPPPANIVSDVRQQPPKHTLHFYLSESTGPPIKRPKQTPAPRESIEGSEDELNAEPDKTERKKKNNFSGLGQPRQQIKARGDIHPTVFGSVRRPLETSPPTRPDMALKMAACGKNVYEIDSQGQNQIILRPESNNSYKLVPTTTKGERLQLAWLNINIKTAFQVQHAATASPCVIVSRPKTFNFERKLALEFNNLHGASRLVSMMGGDKAEEKPKAEVEAIVHKAVQDATNYLAANVRARKDTGQQLAMDKHDETPRWATQSTVVVGEKAPRGKALLDEVPRSARTHGRHPADLSGDTEMPLRSHGPDTRRTRRSSPTPIRREPSPDRWTTTHPDWRTRWQRSLVFPATGKNRATVDDEDIPRLDEGEFLNDNLISFYLRYLQAKLEIERPELLNKVYIFSSFFFEKLRSTKGKINYDGVKTWTAKFDLFSYDYIIVPVNEHAHWYLAIICNVPNALNGVPATEDEEVVDVSSEHRDVEMLSSPPSASTRTMPATSPRTRSKTPPAGSGPQKFDPRHPRIVTLDSLDSPHSPTCKALREYLAEEARDKKDVDLALIPNGMTAKRIPYQNNYCDCGVFVLGYTEEFLKDPDEVARKLLHKESPEWDIKPSKLRSKVRSLLFDLQKEQQDRLEKEKEEKAEKRKAAAKKKAAKAEKLQSSQLAESSSTSPKASPEEGASAAQSVKASSASEGVSREQSRENGSTQASPMQKDRSPEGNPQVCDDEELELVSSLNTESSTNTSSPNQVFHSARSSPEGKPPKPGDQAVGKSKNDDEPKAASKVGSVDANELQFVRTLPSSSSDASTDNEAPKTRGQFVKGTGPMPPRGRATAQKSKRSSHFPSSTRHLISVDSPSPKKTRAGYDGIDRTVDLT</sequence>
<evidence type="ECO:0000256" key="5">
    <source>
        <dbReference type="ARBA" id="ARBA00022801"/>
    </source>
</evidence>
<feature type="region of interest" description="Disordered" evidence="6">
    <location>
        <begin position="192"/>
        <end position="329"/>
    </location>
</feature>
<accession>A0A2S4L460</accession>
<dbReference type="PROSITE" id="PS50600">
    <property type="entry name" value="ULP_PROTEASE"/>
    <property type="match status" value="1"/>
</dbReference>
<evidence type="ECO:0000256" key="6">
    <source>
        <dbReference type="SAM" id="MobiDB-lite"/>
    </source>
</evidence>
<proteinExistence type="inferred from homology"/>
<keyword evidence="3 8" id="KW-0645">Protease</keyword>
<dbReference type="Proteomes" id="UP000237481">
    <property type="component" value="Unassembled WGS sequence"/>
</dbReference>
<evidence type="ECO:0000313" key="9">
    <source>
        <dbReference type="Proteomes" id="UP000237481"/>
    </source>
</evidence>
<dbReference type="GO" id="GO:0005634">
    <property type="term" value="C:nucleus"/>
    <property type="evidence" value="ECO:0007669"/>
    <property type="project" value="TreeGrafter"/>
</dbReference>
<comment type="similarity">
    <text evidence="1">Belongs to the peptidase C48 family.</text>
</comment>
<feature type="compositionally biased region" description="Basic and acidic residues" evidence="6">
    <location>
        <begin position="877"/>
        <end position="893"/>
    </location>
</feature>
<protein>
    <submittedName>
        <fullName evidence="8">Ubiquitin-like-specific protease 2</fullName>
    </submittedName>
</protein>
<dbReference type="EMBL" id="PKSG01000273">
    <property type="protein sequence ID" value="POR37197.1"/>
    <property type="molecule type" value="Genomic_DNA"/>
</dbReference>
<dbReference type="Gene3D" id="3.40.395.10">
    <property type="entry name" value="Adenoviral Proteinase, Chain A"/>
    <property type="match status" value="1"/>
</dbReference>
<feature type="region of interest" description="Disordered" evidence="6">
    <location>
        <begin position="877"/>
        <end position="1121"/>
    </location>
</feature>
<name>A0A2S4L460_9HYPO</name>
<feature type="compositionally biased region" description="Basic and acidic residues" evidence="6">
    <location>
        <begin position="520"/>
        <end position="533"/>
    </location>
</feature>
<feature type="region of interest" description="Disordered" evidence="6">
    <location>
        <begin position="520"/>
        <end position="584"/>
    </location>
</feature>
<keyword evidence="2" id="KW-0597">Phosphoprotein</keyword>
<reference evidence="8 9" key="1">
    <citation type="submission" date="2018-01" db="EMBL/GenBank/DDBJ databases">
        <title>Harnessing the power of phylogenomics to disentangle the directionality and signatures of interkingdom host jumping in the parasitic fungal genus Tolypocladium.</title>
        <authorList>
            <person name="Quandt C.A."/>
            <person name="Patterson W."/>
            <person name="Spatafora J.W."/>
        </authorList>
    </citation>
    <scope>NUCLEOTIDE SEQUENCE [LARGE SCALE GENOMIC DNA]</scope>
    <source>
        <strain evidence="8 9">NRBC 100945</strain>
    </source>
</reference>
<dbReference type="InterPro" id="IPR003653">
    <property type="entry name" value="Peptidase_C48_C"/>
</dbReference>
<dbReference type="PANTHER" id="PTHR46896">
    <property type="entry name" value="SENTRIN-SPECIFIC PROTEASE"/>
    <property type="match status" value="1"/>
</dbReference>
<dbReference type="Pfam" id="PF02902">
    <property type="entry name" value="Peptidase_C48"/>
    <property type="match status" value="1"/>
</dbReference>
<dbReference type="GO" id="GO:0016926">
    <property type="term" value="P:protein desumoylation"/>
    <property type="evidence" value="ECO:0007669"/>
    <property type="project" value="TreeGrafter"/>
</dbReference>
<organism evidence="8 9">
    <name type="scientific">Tolypocladium paradoxum</name>
    <dbReference type="NCBI Taxonomy" id="94208"/>
    <lineage>
        <taxon>Eukaryota</taxon>
        <taxon>Fungi</taxon>
        <taxon>Dikarya</taxon>
        <taxon>Ascomycota</taxon>
        <taxon>Pezizomycotina</taxon>
        <taxon>Sordariomycetes</taxon>
        <taxon>Hypocreomycetidae</taxon>
        <taxon>Hypocreales</taxon>
        <taxon>Ophiocordycipitaceae</taxon>
        <taxon>Tolypocladium</taxon>
    </lineage>
</organism>
<dbReference type="PANTHER" id="PTHR46896:SF3">
    <property type="entry name" value="FI06413P-RELATED"/>
    <property type="match status" value="1"/>
</dbReference>
<feature type="region of interest" description="Disordered" evidence="6">
    <location>
        <begin position="1"/>
        <end position="20"/>
    </location>
</feature>
<feature type="compositionally biased region" description="Low complexity" evidence="6">
    <location>
        <begin position="927"/>
        <end position="939"/>
    </location>
</feature>
<evidence type="ECO:0000259" key="7">
    <source>
        <dbReference type="PROSITE" id="PS50600"/>
    </source>
</evidence>
<comment type="caution">
    <text evidence="8">The sequence shown here is derived from an EMBL/GenBank/DDBJ whole genome shotgun (WGS) entry which is preliminary data.</text>
</comment>
<feature type="compositionally biased region" description="Low complexity" evidence="6">
    <location>
        <begin position="906"/>
        <end position="918"/>
    </location>
</feature>
<dbReference type="InterPro" id="IPR051947">
    <property type="entry name" value="Sentrin-specific_protease"/>
</dbReference>
<feature type="region of interest" description="Disordered" evidence="6">
    <location>
        <begin position="137"/>
        <end position="173"/>
    </location>
</feature>